<dbReference type="InterPro" id="IPR051612">
    <property type="entry name" value="Teichoic_Acid_Biosynth"/>
</dbReference>
<accession>A0ABU9XGF0</accession>
<dbReference type="InterPro" id="IPR043149">
    <property type="entry name" value="TagF_N"/>
</dbReference>
<proteinExistence type="inferred from homology"/>
<dbReference type="SUPFAM" id="SSF53756">
    <property type="entry name" value="UDP-Glycosyltransferase/glycogen phosphorylase"/>
    <property type="match status" value="1"/>
</dbReference>
<dbReference type="InterPro" id="IPR043148">
    <property type="entry name" value="TagF_C"/>
</dbReference>
<dbReference type="Pfam" id="PF04464">
    <property type="entry name" value="Glyphos_transf"/>
    <property type="match status" value="1"/>
</dbReference>
<dbReference type="InterPro" id="IPR007554">
    <property type="entry name" value="Glycerophosphate_synth"/>
</dbReference>
<dbReference type="EMBL" id="JBDIML010000002">
    <property type="protein sequence ID" value="MEN2767361.1"/>
    <property type="molecule type" value="Genomic_DNA"/>
</dbReference>
<keyword evidence="4" id="KW-0808">Transferase</keyword>
<dbReference type="Proteomes" id="UP001444625">
    <property type="component" value="Unassembled WGS sequence"/>
</dbReference>
<dbReference type="PANTHER" id="PTHR37316:SF2">
    <property type="entry name" value="TEICHOIC ACID RIBITOL-PHOSPHATE POLYMERASE TARK"/>
    <property type="match status" value="1"/>
</dbReference>
<evidence type="ECO:0000256" key="1">
    <source>
        <dbReference type="ARBA" id="ARBA00004202"/>
    </source>
</evidence>
<dbReference type="PANTHER" id="PTHR37316">
    <property type="entry name" value="TEICHOIC ACID GLYCEROL-PHOSPHATE PRIMASE"/>
    <property type="match status" value="1"/>
</dbReference>
<gene>
    <name evidence="7" type="ORF">ABC228_09185</name>
</gene>
<evidence type="ECO:0000256" key="4">
    <source>
        <dbReference type="ARBA" id="ARBA00022679"/>
    </source>
</evidence>
<keyword evidence="6" id="KW-0472">Membrane</keyword>
<dbReference type="Gene3D" id="3.40.50.12580">
    <property type="match status" value="1"/>
</dbReference>
<evidence type="ECO:0000313" key="7">
    <source>
        <dbReference type="EMBL" id="MEN2767361.1"/>
    </source>
</evidence>
<keyword evidence="3" id="KW-1003">Cell membrane</keyword>
<keyword evidence="8" id="KW-1185">Reference proteome</keyword>
<dbReference type="RefSeq" id="WP_345824820.1">
    <property type="nucleotide sequence ID" value="NZ_JBDIML010000002.1"/>
</dbReference>
<reference evidence="7 8" key="1">
    <citation type="submission" date="2024-05" db="EMBL/GenBank/DDBJ databases">
        <authorList>
            <person name="Haq I."/>
            <person name="Ullah Z."/>
            <person name="Ahmad R."/>
            <person name="Li M."/>
            <person name="Tong Y."/>
        </authorList>
    </citation>
    <scope>NUCLEOTIDE SEQUENCE [LARGE SCALE GENOMIC DNA]</scope>
    <source>
        <strain evidence="7 8">16A2E</strain>
    </source>
</reference>
<evidence type="ECO:0000256" key="2">
    <source>
        <dbReference type="ARBA" id="ARBA00010488"/>
    </source>
</evidence>
<organism evidence="7 8">
    <name type="scientific">Ornithinibacillus xuwenensis</name>
    <dbReference type="NCBI Taxonomy" id="3144668"/>
    <lineage>
        <taxon>Bacteria</taxon>
        <taxon>Bacillati</taxon>
        <taxon>Bacillota</taxon>
        <taxon>Bacilli</taxon>
        <taxon>Bacillales</taxon>
        <taxon>Bacillaceae</taxon>
        <taxon>Ornithinibacillus</taxon>
    </lineage>
</organism>
<name>A0ABU9XGF0_9BACI</name>
<keyword evidence="5" id="KW-0777">Teichoic acid biosynthesis</keyword>
<dbReference type="Gene3D" id="3.40.50.11820">
    <property type="match status" value="1"/>
</dbReference>
<evidence type="ECO:0000313" key="8">
    <source>
        <dbReference type="Proteomes" id="UP001444625"/>
    </source>
</evidence>
<evidence type="ECO:0000256" key="6">
    <source>
        <dbReference type="ARBA" id="ARBA00023136"/>
    </source>
</evidence>
<comment type="caution">
    <text evidence="7">The sequence shown here is derived from an EMBL/GenBank/DDBJ whole genome shotgun (WGS) entry which is preliminary data.</text>
</comment>
<comment type="similarity">
    <text evidence="2">Belongs to the CDP-glycerol glycerophosphotransferase family.</text>
</comment>
<evidence type="ECO:0000256" key="3">
    <source>
        <dbReference type="ARBA" id="ARBA00022475"/>
    </source>
</evidence>
<sequence length="387" mass="45636">MKQLRLLPTILVKYGLRAAHGIFSLIFKVKDQKITFASYRSNELKDNLYYVSEEFKEKHPSYNRVYLLRKFDSSTIGKMKYLIHLLKSCFHIATSRYFIIDDYYFPIYVIKPRKQAEIIQLWHSSGALKKFGLSTVGKPFGPSSQYLKHVSIHGNYSKAYVSSREVIPYFAEAFGMEKEKIKPLGVPRTDYFYMEDLIEHARERLYKWYPSLFNKKLILYAPTFRGKSHYQDNFELPFDTAAMESAIGKEYALLVHLHPYMKSELNYEENSFVYNIEEGFTIQELLGVTDILITDYSTVFFDYSLLNRPIIFYSNDLEDYKNERDFYYDYEALIPGPIISNTDALINIIQNNDFKSHDIENFANRFFDYQDGFATQRIVSDILQKTK</sequence>
<evidence type="ECO:0000256" key="5">
    <source>
        <dbReference type="ARBA" id="ARBA00022944"/>
    </source>
</evidence>
<protein>
    <submittedName>
        <fullName evidence="7">CDP-glycerol glycerophosphotransferase family protein</fullName>
    </submittedName>
</protein>
<comment type="subcellular location">
    <subcellularLocation>
        <location evidence="1">Cell membrane</location>
        <topology evidence="1">Peripheral membrane protein</topology>
    </subcellularLocation>
</comment>